<feature type="compositionally biased region" description="Low complexity" evidence="2">
    <location>
        <begin position="4028"/>
        <end position="4060"/>
    </location>
</feature>
<feature type="compositionally biased region" description="Polar residues" evidence="2">
    <location>
        <begin position="4193"/>
        <end position="4202"/>
    </location>
</feature>
<dbReference type="Proteomes" id="UP000003786">
    <property type="component" value="Chromosome 2"/>
</dbReference>
<dbReference type="VEuPathDB" id="PiroplasmaDB:TOT_020000680"/>
<dbReference type="RefSeq" id="XP_009690725.1">
    <property type="nucleotide sequence ID" value="XM_009692430.1"/>
</dbReference>
<keyword evidence="3" id="KW-0812">Transmembrane</keyword>
<evidence type="ECO:0000313" key="5">
    <source>
        <dbReference type="Proteomes" id="UP000003786"/>
    </source>
</evidence>
<feature type="compositionally biased region" description="Pro residues" evidence="2">
    <location>
        <begin position="4061"/>
        <end position="4073"/>
    </location>
</feature>
<dbReference type="OrthoDB" id="361398at2759"/>
<feature type="compositionally biased region" description="Polar residues" evidence="2">
    <location>
        <begin position="4284"/>
        <end position="4296"/>
    </location>
</feature>
<gene>
    <name evidence="4" type="ORF">TOT_020000680</name>
</gene>
<keyword evidence="5" id="KW-1185">Reference proteome</keyword>
<feature type="transmembrane region" description="Helical" evidence="3">
    <location>
        <begin position="6"/>
        <end position="27"/>
    </location>
</feature>
<evidence type="ECO:0000313" key="4">
    <source>
        <dbReference type="EMBL" id="BAM40424.1"/>
    </source>
</evidence>
<evidence type="ECO:0000256" key="2">
    <source>
        <dbReference type="SAM" id="MobiDB-lite"/>
    </source>
</evidence>
<protein>
    <submittedName>
        <fullName evidence="4">Uncharacterized protein</fullName>
    </submittedName>
</protein>
<feature type="compositionally biased region" description="Low complexity" evidence="2">
    <location>
        <begin position="4074"/>
        <end position="4105"/>
    </location>
</feature>
<feature type="region of interest" description="Disordered" evidence="2">
    <location>
        <begin position="4021"/>
        <end position="4296"/>
    </location>
</feature>
<dbReference type="KEGG" id="tot:TOT_020000680"/>
<feature type="compositionally biased region" description="Polar residues" evidence="2">
    <location>
        <begin position="4215"/>
        <end position="4232"/>
    </location>
</feature>
<feature type="compositionally biased region" description="Polar residues" evidence="2">
    <location>
        <begin position="4257"/>
        <end position="4270"/>
    </location>
</feature>
<proteinExistence type="predicted"/>
<reference evidence="4 5" key="1">
    <citation type="journal article" date="2012" name="MBio">
        <title>Comparative genome analysis of three eukaryotic parasites with differing abilities to transform leukocytes reveals key mediators of Theileria-induced leukocyte transformation.</title>
        <authorList>
            <person name="Hayashida K."/>
            <person name="Hara Y."/>
            <person name="Abe T."/>
            <person name="Yamasaki C."/>
            <person name="Toyoda A."/>
            <person name="Kosuge T."/>
            <person name="Suzuki Y."/>
            <person name="Sato Y."/>
            <person name="Kawashima S."/>
            <person name="Katayama T."/>
            <person name="Wakaguri H."/>
            <person name="Inoue N."/>
            <person name="Homma K."/>
            <person name="Tada-Umezaki M."/>
            <person name="Yagi Y."/>
            <person name="Fujii Y."/>
            <person name="Habara T."/>
            <person name="Kanehisa M."/>
            <person name="Watanabe H."/>
            <person name="Ito K."/>
            <person name="Gojobori T."/>
            <person name="Sugawara H."/>
            <person name="Imanishi T."/>
            <person name="Weir W."/>
            <person name="Gardner M."/>
            <person name="Pain A."/>
            <person name="Shiels B."/>
            <person name="Hattori M."/>
            <person name="Nene V."/>
            <person name="Sugimoto C."/>
        </authorList>
    </citation>
    <scope>NUCLEOTIDE SEQUENCE [LARGE SCALE GENOMIC DNA]</scope>
    <source>
        <strain evidence="4 5">Shintoku</strain>
    </source>
</reference>
<dbReference type="EMBL" id="AP011947">
    <property type="protein sequence ID" value="BAM40424.1"/>
    <property type="molecule type" value="Genomic_DNA"/>
</dbReference>
<dbReference type="eggNOG" id="ENOG502QWGN">
    <property type="taxonomic scope" value="Eukaryota"/>
</dbReference>
<dbReference type="STRING" id="869250.J4DPB7"/>
<feature type="region of interest" description="Disordered" evidence="2">
    <location>
        <begin position="2060"/>
        <end position="2084"/>
    </location>
</feature>
<feature type="coiled-coil region" evidence="1">
    <location>
        <begin position="2275"/>
        <end position="2322"/>
    </location>
</feature>
<feature type="compositionally biased region" description="Polar residues" evidence="2">
    <location>
        <begin position="4119"/>
        <end position="4129"/>
    </location>
</feature>
<keyword evidence="3" id="KW-0472">Membrane</keyword>
<evidence type="ECO:0000256" key="1">
    <source>
        <dbReference type="SAM" id="Coils"/>
    </source>
</evidence>
<feature type="coiled-coil region" evidence="1">
    <location>
        <begin position="461"/>
        <end position="495"/>
    </location>
</feature>
<organism evidence="4 5">
    <name type="scientific">Theileria orientalis strain Shintoku</name>
    <dbReference type="NCBI Taxonomy" id="869250"/>
    <lineage>
        <taxon>Eukaryota</taxon>
        <taxon>Sar</taxon>
        <taxon>Alveolata</taxon>
        <taxon>Apicomplexa</taxon>
        <taxon>Aconoidasida</taxon>
        <taxon>Piroplasmida</taxon>
        <taxon>Theileriidae</taxon>
        <taxon>Theileria</taxon>
    </lineage>
</organism>
<feature type="compositionally biased region" description="Low complexity" evidence="2">
    <location>
        <begin position="4241"/>
        <end position="4256"/>
    </location>
</feature>
<feature type="compositionally biased region" description="Polar residues" evidence="2">
    <location>
        <begin position="4155"/>
        <end position="4182"/>
    </location>
</feature>
<evidence type="ECO:0000256" key="3">
    <source>
        <dbReference type="SAM" id="Phobius"/>
    </source>
</evidence>
<keyword evidence="3" id="KW-1133">Transmembrane helix</keyword>
<sequence length="4296" mass="468193">MKPLKLFSFLLVFLALVVLAVFLFFIFRKPDTKKETEETKTEETTKTQPVLAGNVLNVVTHLSNDRVNLLASGLGNSYLLDARSKANSYTFNGVTVSVVSGEVSNQPGYSKYTHTLPKAYKGTKLVFDADATHDSFEDPVTKLTTYFWFNTMLFMTFTTQSEGEAPALKYYHFSSHVSNNTLKWDRFDREPTTELDPSVLVAKLDEVNLAAGNVVALHLDEYLEEATGSYSTTLNSVTSKVSLLRRSSSSTGFVKVTHKLMQEVENGNSRPFKLRKLRVSGTELADLALTTKPVVSMSVFWWYNMPLLAELDLHGGDREHLAYNVDTNNWEKENVEKLRAKLFLLKNKLGEPVTVDLSKSGDHDQTYTSNAVLVRVSPGATALREVKKYTHRFTTGNAHFVGSFVNSGTAQLGLPVMRVVEVAVYYVKGVPLLLKVNLATAGSLASKFRYYTSNGYRVWTVAELTKEVATTEALLKKLNEENQRLLQENDKYVLDAMMLANYMSTGRVVEVTKETLTDMPGYYVYKHQAFNGVPFKLEKFTVGGKDVGPSVATVEGVAYAKMYLFLNMPLLLHAHVPPAAQGPAGADTYFSFNATTTEWTKTEADLSSAAALKEHLSKLRGTMSSVTLNLGHTEGEYKSGMVTVQVVEATPYENDPPTSYTKRVHVLTPAFPVDVVKHFDFNLVLAKKETASSPYETPSKDPLLPKNFVVSKAEVYYFGDVPLYFTVHGTHGTPLRFSNVFRGTLWREDDMHTRMSLSDMLVALSAELRAAARFDVCKDAPSDTVVTYKLRHLGSKETTNVTVTKTEGADGVTLLAHKMPESVTLKFTTLTCGEHVLTGLSMDDVSKVFLYRRYKAPLFLKLNSDPRFFALSGDGGLTRYVPPAGATDMTEEQVKAKVSELSTMVGKVFDLDLMSKADYTLLNSHFTVTETTVGGFKRRLHALKTAGRTPLPFTLRSLVHGTKDAVMYPTGLKVAWVAVFFKNEEPFYLQVKETSRPVHHHFVNDSGLWLPDGVYDHFEDEDMGDRLEGLKDGLGNEFSLDLSEKVDNPLFEVDMADFAPVPGFTKHTYNPKKLEYPLLLKDLKVAETEVNLPFADKHLKRFSAYSFRKNFLFFHSVSHDDKDEFFKTNFAGSFEKVEFDVYNEGVLKKELEGLKKRLGNMVSLDMANKTSYEYHSYLVNVVKQREDLEGFDKYLHDLTDNGVSVPLKLVSVRNNGHVTNVPSLEDLVYFVYVYMSEDEPLLLELHTSSPERSDYDYYYFGNTLGNWELLENPSLGQLDKAKLKEALLAYKDKMSKTYKVDLLRKFTYRLTNEANANYVLDAAVEEDPLPASVVPTTAENASDAAADSTATGGQPRTARLTTYQTLKANALRAVNTMAANLPVAGKFVLGEAVLRGLAVDTLLKANVYWYHDKSPALVHVNNGVDNKYYVKKGKTFVLSRKGALPLARSELVSLLNEARENLAEPVDLDLDKSSDFDTHVKYVSNGLTLKVVPTYSLGEGFKGFKHFSATHYERAFKVATMSLWGDVVLNKLPKGHVKSATVFTDGDLLPLAVELEWTVVNNMSFVKKYNYWKNTGGATWVAHATANASERMVDDDLLTMLKAAKTELGARVVLSLDKRANYGTAPLVTVAVEPTSRPENWNGFHRVTHSYTNAAARVVMLKLGDRVLRTLHVATYVKAVDTYWFKNALLLVRATVAGNTAAGTAGTAASPDTYMYFKNDHKDDLMAVDAPADATAATLSVTTPHALLAQLAVPFRDHYHLDVAEKTLKNAVGFVKLLPALHVVDTSVPPGYARYNLYVLDHVQGLELGKMLYHGKDFSTGNFSMPTGRVHSVYAFSPVGHFSPLFLELHVRGREGLVLHYYHLNQHGDWMKLETGGRRLTHAELYGKLSLLSTKFGNVTVVDLAKTEGSYYGLNKMDVTKYEFPGAQGFNKYLHRAHDAAAFTVSKFVNKGVVLANLPVLKVLHVAVYTTRDNRPMLLELKVGGRYRFFASNANGEWFEERLPSGDLRAALDAVYDEHNEVARLTGDLVTLHLHTGFVREYVLTEGTVADYEGAVAVVEDEPEPEPAPPAERLLPEDPESAEPTVQAPAGAAVVKTVLAPLPPVKRSHVLNPETFVESDRLAYSYASHGKSVYVARRDEVFRGLNVTVHRLANSEPFTLRRLVFLGRQFDLGLGAEKFLSSTLFAYMNKPLVLKLVALAGGEKYYAFDFGTQDWTPFEAADLEAKLDELNYKENKTLVLDLAKEEGYTVNTHELVVSKATFATAFTKVTTKLKTAVQEAEVRKAKRKKVRAKREVYKRELHAEMEKKKAALDKMAAEAERRKATLQTFRTTWKTLKPAELEQFVQLEAKVKALEDLRAEVAALEPKVENARGTEAFADLSKALEAKKKELAALQPAVDAALRAAEYMTDAQVDELDVPNAAELKTALEGADAAVKAFRNRLDVKAKVGTAVEKVKEFKDALGDVSTLSDLKSKLDPAATKLEGLKEPGDNKTLDLAAVLVVVNELKPLLVLDKNALGTPADQDKKTKFEAAVTAVDDLKSHAELAKKLEEAQAPAVTDFTELSKKPDEAALLLEKVNAALQLANTFDKNLRFGDKLKDADAKLKTVEEMVPLVEVLKTTLDGLGTLSEPDATKVKALKDALPTFAKFGQAHVLAKKYKDAFVAGADLNAELTMAALDTGKSLFEKAVGLLGELKTLPDSTETSQLKEAVKYVTEPKAPNQKVTNPFEELKETLLALKVELPELDQDVKTKLGEVETEFDKVKALPTLAAGLKRDLDAVSLAGVTEPNGLVDKVNELKAKLTEENLTKLKTAFHSSLKLKNELKDAFDLETATVTDVKNNLEAANTVATELKNALTAVPEVTEEGASEPLKKLKAALDKAAKLKEADSPFATLKTKVEAFSAPVRHDSTKAVAYRLKQLADASAKLTKELKSEATVTLEMAEDVVKKMANGHAALVKLDEAYVYAAKFKPVYETLSTFSGENMDAAKYKSLQELVAKLKEALVNVVKLKEGYVALKLFKAQLVTENKLDEAVTAAEAFNELFNVSTELSTQVTTLEGFNPLATDPDYTKAKDVVTELKKHVEKMNLDSKVTTVKTIVTETQKALSEVASTLLKLGLMVGKRKYKKYLVDLGKAQNSYDLAKMRHDRYDVDPETLDSDEDASTLTKLMFVLGGLRHGGKNLSHAGLPLGTHVHTVNAFYAPNLEKPLMLQFKYRESEDEDEPVPQVLLVPPTADSLTDSQAVASTARPGATATAESGTVRQVENLLAHAVSHTPDRVATEKAGVLPPVEAPVVAGVASTVAGAAGAPGVAGSVGAQATGVTGSTGAVQPAQGAQATASTGAVVPGAAGAGQPQGAASAGAVQAGQQAQQQAAQGPATALVSAPLTTEAALAPPLPVSEGPSPPEKEAEMKKFSYPGRFFVYDVDGTWKPFVPEKRGALREKLEELKVKHALGVNLDVGVVPGARRELVHAVNGENMKVRRVLYNSGYNMNREAGQLQGTAAKAHVVNLSDYDRSVAFFPPLKYEWFVHQRQPKTLVDNSLEQLPEFKLERLSLNGVTLPLTEEASDVLTSLNSLSVVVNELGTPLLLFAYKTTRHEAVLQHTYKALALKGEVYDVDDTFGNYHNLLYKVEHTDYSWNSDQAFDSFNTAVNARLAELNARLEPYYVVDLGAAAHYMRGQVVVNVEVAEAFGVRHVSYTPGLMPLQGEELQTAVPPFVVQKVFLGETAFKGFNLPFRDALHVSAFFAPLHYPLADEAKATSATKFPLLVEFSYRNRFNRLEHFYYHYVGGDAFELLTRTKLRLTASEVADVVRLVAYRNLRAGRFSLSRLNLDLAVKSAHVTPGHQVAVEKLVKGAPGPGQDVLNATVPDGYVVYKYSVAANDPGFTVLSLSFANVWRFAPALHSYKVFYAYVRETDAVPVLVAASYTEAASAEKKYVWVGYDGAAAAAVLTTAPPDPTSVTFVPKVQEELGRLTAQVDFLLQPRAFPLSRVDAGATVKLSPVGGVRGFPEVPPSAAAAAAAGVKPGATVTPGVKTPGAATPATTKAPATTTVVTTPKVTVPGPQVPAGPTTPTPPQTSTTVVTQAPTQAPTSSPTTPVLPASGSPSPGVGGAGVGADGTVRTCTTVENPSESAARTDGASGAGAGGPTDSAGGGVQTDRTQQTQQEVPGQPSSPGSGTQVANAEQQQQQQQQQQVSSGQTTLNPEQPAGGGLGSGGQTDNSVSQPNQGTGSDPTNGLPGPSNSQDQSQASQETETEQSNGTSGQQLSTDQVTSHGSGGGNGSPSSTTQENGGVQAAAS</sequence>
<accession>J4DPB7</accession>
<keyword evidence="1" id="KW-0175">Coiled coil</keyword>
<feature type="compositionally biased region" description="Gly residues" evidence="2">
    <location>
        <begin position="4138"/>
        <end position="4153"/>
    </location>
</feature>
<dbReference type="OMA" id="FKNDHKD"/>
<feature type="compositionally biased region" description="Low complexity" evidence="2">
    <location>
        <begin position="4183"/>
        <end position="4192"/>
    </location>
</feature>
<dbReference type="GeneID" id="20714807"/>
<name>J4DPB7_THEOR</name>